<sequence length="95" mass="10555">MSEDPLVYLPVERYNPIISVPYAATNYRQNSCVVRASSSFNTLCKKFDIDPFATSVSSARSRTRVWCVRAPASTHCARSGISTRLQLVCPQRGVV</sequence>
<protein>
    <submittedName>
        <fullName evidence="1">Uncharacterized protein</fullName>
    </submittedName>
</protein>
<dbReference type="AlphaFoldDB" id="A0A194QGC7"/>
<proteinExistence type="predicted"/>
<accession>A0A194QGC7</accession>
<gene>
    <name evidence="1" type="ORF">RR46_07769</name>
</gene>
<keyword evidence="2" id="KW-1185">Reference proteome</keyword>
<reference evidence="1 2" key="1">
    <citation type="journal article" date="2015" name="Nat. Commun.">
        <title>Outbred genome sequencing and CRISPR/Cas9 gene editing in butterflies.</title>
        <authorList>
            <person name="Li X."/>
            <person name="Fan D."/>
            <person name="Zhang W."/>
            <person name="Liu G."/>
            <person name="Zhang L."/>
            <person name="Zhao L."/>
            <person name="Fang X."/>
            <person name="Chen L."/>
            <person name="Dong Y."/>
            <person name="Chen Y."/>
            <person name="Ding Y."/>
            <person name="Zhao R."/>
            <person name="Feng M."/>
            <person name="Zhu Y."/>
            <person name="Feng Y."/>
            <person name="Jiang X."/>
            <person name="Zhu D."/>
            <person name="Xiang H."/>
            <person name="Feng X."/>
            <person name="Li S."/>
            <person name="Wang J."/>
            <person name="Zhang G."/>
            <person name="Kronforst M.R."/>
            <person name="Wang W."/>
        </authorList>
    </citation>
    <scope>NUCLEOTIDE SEQUENCE [LARGE SCALE GENOMIC DNA]</scope>
    <source>
        <strain evidence="1">Ya'a_city_454_Px</strain>
        <tissue evidence="1">Whole body</tissue>
    </source>
</reference>
<dbReference type="EMBL" id="KQ459053">
    <property type="protein sequence ID" value="KPJ04010.1"/>
    <property type="molecule type" value="Genomic_DNA"/>
</dbReference>
<dbReference type="Proteomes" id="UP000053268">
    <property type="component" value="Unassembled WGS sequence"/>
</dbReference>
<evidence type="ECO:0000313" key="1">
    <source>
        <dbReference type="EMBL" id="KPJ04010.1"/>
    </source>
</evidence>
<evidence type="ECO:0000313" key="2">
    <source>
        <dbReference type="Proteomes" id="UP000053268"/>
    </source>
</evidence>
<name>A0A194QGC7_PAPXU</name>
<organism evidence="1 2">
    <name type="scientific">Papilio xuthus</name>
    <name type="common">Asian swallowtail butterfly</name>
    <dbReference type="NCBI Taxonomy" id="66420"/>
    <lineage>
        <taxon>Eukaryota</taxon>
        <taxon>Metazoa</taxon>
        <taxon>Ecdysozoa</taxon>
        <taxon>Arthropoda</taxon>
        <taxon>Hexapoda</taxon>
        <taxon>Insecta</taxon>
        <taxon>Pterygota</taxon>
        <taxon>Neoptera</taxon>
        <taxon>Endopterygota</taxon>
        <taxon>Lepidoptera</taxon>
        <taxon>Glossata</taxon>
        <taxon>Ditrysia</taxon>
        <taxon>Papilionoidea</taxon>
        <taxon>Papilionidae</taxon>
        <taxon>Papilioninae</taxon>
        <taxon>Papilio</taxon>
    </lineage>
</organism>